<feature type="coiled-coil region" evidence="1">
    <location>
        <begin position="405"/>
        <end position="435"/>
    </location>
</feature>
<dbReference type="AlphaFoldDB" id="A0A915LAG6"/>
<keyword evidence="4" id="KW-1185">Reference proteome</keyword>
<feature type="compositionally biased region" description="Polar residues" evidence="2">
    <location>
        <begin position="261"/>
        <end position="274"/>
    </location>
</feature>
<evidence type="ECO:0000313" key="4">
    <source>
        <dbReference type="Proteomes" id="UP000887565"/>
    </source>
</evidence>
<evidence type="ECO:0000256" key="2">
    <source>
        <dbReference type="SAM" id="MobiDB-lite"/>
    </source>
</evidence>
<evidence type="ECO:0000313" key="5">
    <source>
        <dbReference type="WBParaSite" id="nRc.2.0.1.t46751-RA"/>
    </source>
</evidence>
<feature type="compositionally biased region" description="Low complexity" evidence="2">
    <location>
        <begin position="57"/>
        <end position="67"/>
    </location>
</feature>
<feature type="compositionally biased region" description="Basic and acidic residues" evidence="2">
    <location>
        <begin position="275"/>
        <end position="286"/>
    </location>
</feature>
<dbReference type="InterPro" id="IPR024646">
    <property type="entry name" value="Angiomotin_C"/>
</dbReference>
<dbReference type="Pfam" id="PF12240">
    <property type="entry name" value="Angiomotin_C"/>
    <property type="match status" value="1"/>
</dbReference>
<evidence type="ECO:0000256" key="1">
    <source>
        <dbReference type="SAM" id="Coils"/>
    </source>
</evidence>
<dbReference type="Proteomes" id="UP000887565">
    <property type="component" value="Unplaced"/>
</dbReference>
<protein>
    <submittedName>
        <fullName evidence="5">Angiomotin C-terminal domain-containing protein</fullName>
    </submittedName>
</protein>
<keyword evidence="1" id="KW-0175">Coiled coil</keyword>
<feature type="domain" description="Angiomotin C-terminal" evidence="3">
    <location>
        <begin position="411"/>
        <end position="507"/>
    </location>
</feature>
<evidence type="ECO:0000259" key="3">
    <source>
        <dbReference type="Pfam" id="PF12240"/>
    </source>
</evidence>
<sequence>MSLTPNAAATPPVASNAIFSTAMSTALTARQRDSVSGDSSLLVSPHKSNLQHHQQHHNNQPPQNVANAVTSDHHPILRVASAHGSRDCVNLLPYHAAIGQHKIQQRALFHNVSSSNALNTGTVQMSRSNMNVPATSVPSSVQMQQPPLYQQAVQDFTKFGPPFRRSPESRAIQAVQPFGLVGSVGSNSASDALPTIIPKECQVVKQLVREVVASQLANQGAAMTSCNAVANNKPQFFAPHNPGSVQENIVAAGPADPPPYSATQQRTITEQSSQQERRLPPAEASERSTILYQNYAHDLTTPKSASIEDPSIITTPRQQQQSALATAPLPRNIQQMQQLINVNNNYMGSLRMSLSHSDLSRLQHLSLAPEVQPQVSKMHPLLAAQQQNSRPPNVDIFFRPKCKRKNSLTLRCEQLQQEVNTLREAVQKRDELYKRNTTQLQKEIAQLRVLKKENKKSSSNDLEDISVAKLKRELQEKENQMYNFQQESERWQKLYNDEIQRKETTMGELSEAKNARIKSLEEMNAKTEKKMEDLENK</sequence>
<accession>A0A915LAG6</accession>
<dbReference type="WBParaSite" id="nRc.2.0.1.t46751-RA">
    <property type="protein sequence ID" value="nRc.2.0.1.t46751-RA"/>
    <property type="gene ID" value="nRc.2.0.1.g46751"/>
</dbReference>
<name>A0A915LAG6_ROMCU</name>
<organism evidence="4 5">
    <name type="scientific">Romanomermis culicivorax</name>
    <name type="common">Nematode worm</name>
    <dbReference type="NCBI Taxonomy" id="13658"/>
    <lineage>
        <taxon>Eukaryota</taxon>
        <taxon>Metazoa</taxon>
        <taxon>Ecdysozoa</taxon>
        <taxon>Nematoda</taxon>
        <taxon>Enoplea</taxon>
        <taxon>Dorylaimia</taxon>
        <taxon>Mermithida</taxon>
        <taxon>Mermithoidea</taxon>
        <taxon>Mermithidae</taxon>
        <taxon>Romanomermis</taxon>
    </lineage>
</organism>
<feature type="coiled-coil region" evidence="1">
    <location>
        <begin position="460"/>
        <end position="537"/>
    </location>
</feature>
<proteinExistence type="predicted"/>
<feature type="region of interest" description="Disordered" evidence="2">
    <location>
        <begin position="237"/>
        <end position="288"/>
    </location>
</feature>
<feature type="region of interest" description="Disordered" evidence="2">
    <location>
        <begin position="36"/>
        <end position="67"/>
    </location>
</feature>
<reference evidence="5" key="1">
    <citation type="submission" date="2022-11" db="UniProtKB">
        <authorList>
            <consortium name="WormBaseParasite"/>
        </authorList>
    </citation>
    <scope>IDENTIFICATION</scope>
</reference>